<evidence type="ECO:0000256" key="8">
    <source>
        <dbReference type="SAM" id="MobiDB-lite"/>
    </source>
</evidence>
<dbReference type="InterPro" id="IPR036864">
    <property type="entry name" value="Zn2-C6_fun-type_DNA-bd_sf"/>
</dbReference>
<keyword evidence="5" id="KW-0238">DNA-binding</keyword>
<evidence type="ECO:0000256" key="3">
    <source>
        <dbReference type="ARBA" id="ARBA00022833"/>
    </source>
</evidence>
<dbReference type="GO" id="GO:0000981">
    <property type="term" value="F:DNA-binding transcription factor activity, RNA polymerase II-specific"/>
    <property type="evidence" value="ECO:0007669"/>
    <property type="project" value="InterPro"/>
</dbReference>
<dbReference type="CDD" id="cd00067">
    <property type="entry name" value="GAL4"/>
    <property type="match status" value="1"/>
</dbReference>
<evidence type="ECO:0000256" key="4">
    <source>
        <dbReference type="ARBA" id="ARBA00023015"/>
    </source>
</evidence>
<feature type="region of interest" description="Disordered" evidence="8">
    <location>
        <begin position="707"/>
        <end position="794"/>
    </location>
</feature>
<dbReference type="SMART" id="SM00066">
    <property type="entry name" value="GAL4"/>
    <property type="match status" value="1"/>
</dbReference>
<evidence type="ECO:0000256" key="5">
    <source>
        <dbReference type="ARBA" id="ARBA00023125"/>
    </source>
</evidence>
<evidence type="ECO:0000256" key="6">
    <source>
        <dbReference type="ARBA" id="ARBA00023163"/>
    </source>
</evidence>
<feature type="compositionally biased region" description="Polar residues" evidence="8">
    <location>
        <begin position="1"/>
        <end position="16"/>
    </location>
</feature>
<dbReference type="GO" id="GO:0008270">
    <property type="term" value="F:zinc ion binding"/>
    <property type="evidence" value="ECO:0007669"/>
    <property type="project" value="InterPro"/>
</dbReference>
<evidence type="ECO:0000259" key="9">
    <source>
        <dbReference type="PROSITE" id="PS50048"/>
    </source>
</evidence>
<dbReference type="PROSITE" id="PS50048">
    <property type="entry name" value="ZN2_CY6_FUNGAL_2"/>
    <property type="match status" value="1"/>
</dbReference>
<evidence type="ECO:0000256" key="2">
    <source>
        <dbReference type="ARBA" id="ARBA00022723"/>
    </source>
</evidence>
<dbReference type="EMBL" id="PDNA01000017">
    <property type="protein sequence ID" value="PGH26432.1"/>
    <property type="molecule type" value="Genomic_DNA"/>
</dbReference>
<dbReference type="PROSITE" id="PS00463">
    <property type="entry name" value="ZN2_CY6_FUNGAL_1"/>
    <property type="match status" value="1"/>
</dbReference>
<keyword evidence="7" id="KW-0539">Nucleus</keyword>
<sequence>MRRNSESQNQPQAESMQTTTQNQEQLEEQQQPSAESAGKSPPAAPPSAPPANINPAVKRQKSHQRASVACASCRDRRIRCVVPPGETECTQCKRSKIECIIKNDDERRRPISRAYMASLTDRVNLLETMLKERGAELPPPNHPPKTRAGLPRTDSKSPQANRASTGVNDHSSPGSQNDDSADGEFSLNQNPNLLLNKISPHLPTEFRSPPATSPGKKEGIVGRLLSTKAHLSFDQFSGRLRYYGPTTNCHVLSELGTESLETVEALEQTRRAEKIIRFLSIESYEYLMSLFWQHYNSVLHVLHQEAFSEDRDQGRVQFYSSFLHICVLAMGYRFADKSRPDMQRIALPYGESTLHREAKYMLDHELEKPGGIPSVVAMLLLGDLECGVVGRDNVGWLYSGMAVRLAFDIGLHLDTRSSGLPQREIEIRHMTLWACVIYDKYWALFLGRPTSMKSSDLEVYGLSKRFERLGECRPAGHEKSLETQIYEALLDLMELAGKITENMDPRLQGDLHMDHNAYLRMASLDREMNNWYSRLPEQLKWTPANVATAPFSFFLLHQQFHSALILLHRPFAMYEDPNASDSEETTGSSEHFSALSRIVCTKNAVRVAVIFWQHRQRFNTRLIFVTGLQHAGTAAIALVAAIASAKDPMDRSEKMQYLECLSTSLQDMAQTYHPAERMSVVVQEVIAELKDTSIDIFHSIGALRGPVVPARRGSTNDEAHPAPFKRRQTSRSRSIARLNSSSGVMANGDTNGKPASPPQPFAGEGERTDGFILATPRSDGSKPANASSRDGSMVNGLLRTPNSNNVLATSAAQSTWVGPDPDSAEIVHLASIHFPEIPSMPDGPANPHFDFVSQAAQDEWRDWQMTNGNDGNNANGIAGENLDCFSSNEKFGMPFPVSPGRFGVMMSDMIEE</sequence>
<feature type="region of interest" description="Disordered" evidence="8">
    <location>
        <begin position="1"/>
        <end position="69"/>
    </location>
</feature>
<dbReference type="GO" id="GO:0003677">
    <property type="term" value="F:DNA binding"/>
    <property type="evidence" value="ECO:0007669"/>
    <property type="project" value="UniProtKB-KW"/>
</dbReference>
<organism evidence="10 11">
    <name type="scientific">Polytolypa hystricis (strain UAMH7299)</name>
    <dbReference type="NCBI Taxonomy" id="1447883"/>
    <lineage>
        <taxon>Eukaryota</taxon>
        <taxon>Fungi</taxon>
        <taxon>Dikarya</taxon>
        <taxon>Ascomycota</taxon>
        <taxon>Pezizomycotina</taxon>
        <taxon>Eurotiomycetes</taxon>
        <taxon>Eurotiomycetidae</taxon>
        <taxon>Onygenales</taxon>
        <taxon>Onygenales incertae sedis</taxon>
        <taxon>Polytolypa</taxon>
    </lineage>
</organism>
<comment type="caution">
    <text evidence="10">The sequence shown here is derived from an EMBL/GenBank/DDBJ whole genome shotgun (WGS) entry which is preliminary data.</text>
</comment>
<dbReference type="InterPro" id="IPR001138">
    <property type="entry name" value="Zn2Cys6_DnaBD"/>
</dbReference>
<proteinExistence type="predicted"/>
<feature type="compositionally biased region" description="Polar residues" evidence="8">
    <location>
        <begin position="731"/>
        <end position="750"/>
    </location>
</feature>
<evidence type="ECO:0000256" key="1">
    <source>
        <dbReference type="ARBA" id="ARBA00004123"/>
    </source>
</evidence>
<dbReference type="InterPro" id="IPR051615">
    <property type="entry name" value="Transcr_Regulatory_Elem"/>
</dbReference>
<accession>A0A2B7Z036</accession>
<dbReference type="Pfam" id="PF04082">
    <property type="entry name" value="Fungal_trans"/>
    <property type="match status" value="1"/>
</dbReference>
<dbReference type="PANTHER" id="PTHR31313:SF81">
    <property type="entry name" value="TY1 ENHANCER ACTIVATOR"/>
    <property type="match status" value="1"/>
</dbReference>
<gene>
    <name evidence="10" type="ORF">AJ80_01930</name>
</gene>
<dbReference type="STRING" id="1447883.A0A2B7Z036"/>
<feature type="compositionally biased region" description="Low complexity" evidence="8">
    <location>
        <begin position="17"/>
        <end position="41"/>
    </location>
</feature>
<evidence type="ECO:0000313" key="10">
    <source>
        <dbReference type="EMBL" id="PGH26432.1"/>
    </source>
</evidence>
<keyword evidence="11" id="KW-1185">Reference proteome</keyword>
<feature type="region of interest" description="Disordered" evidence="8">
    <location>
        <begin position="133"/>
        <end position="218"/>
    </location>
</feature>
<dbReference type="CDD" id="cd12148">
    <property type="entry name" value="fungal_TF_MHR"/>
    <property type="match status" value="1"/>
</dbReference>
<evidence type="ECO:0000313" key="11">
    <source>
        <dbReference type="Proteomes" id="UP000224634"/>
    </source>
</evidence>
<dbReference type="GO" id="GO:0005634">
    <property type="term" value="C:nucleus"/>
    <property type="evidence" value="ECO:0007669"/>
    <property type="project" value="UniProtKB-SubCell"/>
</dbReference>
<dbReference type="Gene3D" id="4.10.240.10">
    <property type="entry name" value="Zn(2)-C6 fungal-type DNA-binding domain"/>
    <property type="match status" value="1"/>
</dbReference>
<feature type="domain" description="Zn(2)-C6 fungal-type" evidence="9">
    <location>
        <begin position="69"/>
        <end position="101"/>
    </location>
</feature>
<dbReference type="SUPFAM" id="SSF57701">
    <property type="entry name" value="Zn2/Cys6 DNA-binding domain"/>
    <property type="match status" value="1"/>
</dbReference>
<dbReference type="OrthoDB" id="4161332at2759"/>
<dbReference type="GO" id="GO:0006351">
    <property type="term" value="P:DNA-templated transcription"/>
    <property type="evidence" value="ECO:0007669"/>
    <property type="project" value="InterPro"/>
</dbReference>
<protein>
    <recommendedName>
        <fullName evidence="9">Zn(2)-C6 fungal-type domain-containing protein</fullName>
    </recommendedName>
</protein>
<dbReference type="SMART" id="SM00906">
    <property type="entry name" value="Fungal_trans"/>
    <property type="match status" value="1"/>
</dbReference>
<dbReference type="InterPro" id="IPR007219">
    <property type="entry name" value="XnlR_reg_dom"/>
</dbReference>
<reference evidence="10 11" key="1">
    <citation type="submission" date="2017-10" db="EMBL/GenBank/DDBJ databases">
        <title>Comparative genomics in systemic dimorphic fungi from Ajellomycetaceae.</title>
        <authorList>
            <person name="Munoz J.F."/>
            <person name="Mcewen J.G."/>
            <person name="Clay O.K."/>
            <person name="Cuomo C.A."/>
        </authorList>
    </citation>
    <scope>NUCLEOTIDE SEQUENCE [LARGE SCALE GENOMIC DNA]</scope>
    <source>
        <strain evidence="10 11">UAMH7299</strain>
    </source>
</reference>
<evidence type="ECO:0000256" key="7">
    <source>
        <dbReference type="ARBA" id="ARBA00023242"/>
    </source>
</evidence>
<comment type="subcellular location">
    <subcellularLocation>
        <location evidence="1">Nucleus</location>
    </subcellularLocation>
</comment>
<dbReference type="PANTHER" id="PTHR31313">
    <property type="entry name" value="TY1 ENHANCER ACTIVATOR"/>
    <property type="match status" value="1"/>
</dbReference>
<keyword evidence="2" id="KW-0479">Metal-binding</keyword>
<dbReference type="Proteomes" id="UP000224634">
    <property type="component" value="Unassembled WGS sequence"/>
</dbReference>
<keyword evidence="4" id="KW-0805">Transcription regulation</keyword>
<keyword evidence="6" id="KW-0804">Transcription</keyword>
<keyword evidence="3" id="KW-0862">Zinc</keyword>
<feature type="compositionally biased region" description="Polar residues" evidence="8">
    <location>
        <begin position="156"/>
        <end position="178"/>
    </location>
</feature>
<name>A0A2B7Z036_POLH7</name>
<dbReference type="AlphaFoldDB" id="A0A2B7Z036"/>